<organism evidence="1 2">
    <name type="scientific">Paramuricea clavata</name>
    <name type="common">Red gorgonian</name>
    <name type="synonym">Violescent sea-whip</name>
    <dbReference type="NCBI Taxonomy" id="317549"/>
    <lineage>
        <taxon>Eukaryota</taxon>
        <taxon>Metazoa</taxon>
        <taxon>Cnidaria</taxon>
        <taxon>Anthozoa</taxon>
        <taxon>Octocorallia</taxon>
        <taxon>Malacalcyonacea</taxon>
        <taxon>Plexauridae</taxon>
        <taxon>Paramuricea</taxon>
    </lineage>
</organism>
<accession>A0A7D9EIK9</accession>
<keyword evidence="2" id="KW-1185">Reference proteome</keyword>
<dbReference type="EMBL" id="CACRXK020007130">
    <property type="protein sequence ID" value="CAB4011399.1"/>
    <property type="molecule type" value="Genomic_DNA"/>
</dbReference>
<protein>
    <submittedName>
        <fullName evidence="1">Uncharacterized protein</fullName>
    </submittedName>
</protein>
<gene>
    <name evidence="1" type="ORF">PACLA_8A058963</name>
</gene>
<dbReference type="Proteomes" id="UP001152795">
    <property type="component" value="Unassembled WGS sequence"/>
</dbReference>
<sequence length="254" mass="28677">CDRFAFRRPMLFFVTIHTSLSGSGIVTGKISPDRSFFNVSIALCAVALSSSRVPFYSHILGYNFASVTEVRSLNKQVTHSCFGIGVDKHFHICTISEDDHPPKHRWFLLWSCEIHVISLSLSLCSSHRFYEFILAFTYFSCSNTCVDIHCYSFVVKKVGSGVKSYICVSRNSLRNSFKHAPRYAVTATKISSVYAKMWSFIVTNLHLLLVLSRKAFSPYKYAVSPWKHASSPWKHAAFLWKHCSFSAETSGGNA</sequence>
<name>A0A7D9EIK9_PARCT</name>
<dbReference type="AlphaFoldDB" id="A0A7D9EIK9"/>
<proteinExistence type="predicted"/>
<feature type="non-terminal residue" evidence="1">
    <location>
        <position position="254"/>
    </location>
</feature>
<comment type="caution">
    <text evidence="1">The sequence shown here is derived from an EMBL/GenBank/DDBJ whole genome shotgun (WGS) entry which is preliminary data.</text>
</comment>
<evidence type="ECO:0000313" key="1">
    <source>
        <dbReference type="EMBL" id="CAB4011399.1"/>
    </source>
</evidence>
<evidence type="ECO:0000313" key="2">
    <source>
        <dbReference type="Proteomes" id="UP001152795"/>
    </source>
</evidence>
<reference evidence="1" key="1">
    <citation type="submission" date="2020-04" db="EMBL/GenBank/DDBJ databases">
        <authorList>
            <person name="Alioto T."/>
            <person name="Alioto T."/>
            <person name="Gomez Garrido J."/>
        </authorList>
    </citation>
    <scope>NUCLEOTIDE SEQUENCE</scope>
    <source>
        <strain evidence="1">A484AB</strain>
    </source>
</reference>